<gene>
    <name evidence="1" type="ORF">R9X50_00273800</name>
</gene>
<dbReference type="AlphaFoldDB" id="A0AAQ3M4F8"/>
<name>A0AAQ3M4F8_9PEZI</name>
<keyword evidence="2" id="KW-1185">Reference proteome</keyword>
<dbReference type="EMBL" id="CP138582">
    <property type="protein sequence ID" value="WPG99917.1"/>
    <property type="molecule type" value="Genomic_DNA"/>
</dbReference>
<proteinExistence type="predicted"/>
<protein>
    <submittedName>
        <fullName evidence="1">Uncharacterized protein</fullName>
    </submittedName>
</protein>
<dbReference type="Proteomes" id="UP001303373">
    <property type="component" value="Chromosome 3"/>
</dbReference>
<reference evidence="1 2" key="1">
    <citation type="submission" date="2023-11" db="EMBL/GenBank/DDBJ databases">
        <title>An acidophilic fungus is an integral part of prey digestion in a carnivorous sundew plant.</title>
        <authorList>
            <person name="Tsai I.J."/>
        </authorList>
    </citation>
    <scope>NUCLEOTIDE SEQUENCE [LARGE SCALE GENOMIC DNA]</scope>
    <source>
        <strain evidence="1">169a</strain>
    </source>
</reference>
<evidence type="ECO:0000313" key="2">
    <source>
        <dbReference type="Proteomes" id="UP001303373"/>
    </source>
</evidence>
<organism evidence="1 2">
    <name type="scientific">Acrodontium crateriforme</name>
    <dbReference type="NCBI Taxonomy" id="150365"/>
    <lineage>
        <taxon>Eukaryota</taxon>
        <taxon>Fungi</taxon>
        <taxon>Dikarya</taxon>
        <taxon>Ascomycota</taxon>
        <taxon>Pezizomycotina</taxon>
        <taxon>Dothideomycetes</taxon>
        <taxon>Dothideomycetidae</taxon>
        <taxon>Mycosphaerellales</taxon>
        <taxon>Teratosphaeriaceae</taxon>
        <taxon>Acrodontium</taxon>
    </lineage>
</organism>
<evidence type="ECO:0000313" key="1">
    <source>
        <dbReference type="EMBL" id="WPG99917.1"/>
    </source>
</evidence>
<sequence length="243" mass="27400">MSAINFWWKSVSTGSMFGRTGTGPRPTDDLTIPTRDDLFDLQIRSDDFTRLTAESLRVAKIVETKQYANSVLRGCIRCGVINAETGQPDTTKINRDMVNKIAIISVPKQRELVNMLFFWEEEMMRWRLLSREEDDLTSQLSNSTLSANALVHAKENLQIVQAKKRVPPSRRDDSGRSFEELLPGYERKKITAAIPSVDQGQTYVFVTNCDVEGTLDDTKVLFGPAVLEVNPPAPEINYSVLKE</sequence>
<accession>A0AAQ3M4F8</accession>